<feature type="compositionally biased region" description="Basic and acidic residues" evidence="1">
    <location>
        <begin position="157"/>
        <end position="170"/>
    </location>
</feature>
<accession>A0A1J9R8U8</accession>
<dbReference type="Proteomes" id="UP000183809">
    <property type="component" value="Unassembled WGS sequence"/>
</dbReference>
<dbReference type="RefSeq" id="XP_020132854.1">
    <property type="nucleotide sequence ID" value="XM_020269396.1"/>
</dbReference>
<dbReference type="EMBL" id="MNUE01000010">
    <property type="protein sequence ID" value="OJD36594.1"/>
    <property type="molecule type" value="Genomic_DNA"/>
</dbReference>
<dbReference type="GeneID" id="31009655"/>
<reference evidence="2 3" key="1">
    <citation type="submission" date="2016-10" db="EMBL/GenBank/DDBJ databases">
        <title>Proteomics and genomics reveal pathogen-plant mechanisms compatible with a hemibiotrophic lifestyle of Diplodia corticola.</title>
        <authorList>
            <person name="Fernandes I."/>
            <person name="De Jonge R."/>
            <person name="Van De Peer Y."/>
            <person name="Devreese B."/>
            <person name="Alves A."/>
            <person name="Esteves A.C."/>
        </authorList>
    </citation>
    <scope>NUCLEOTIDE SEQUENCE [LARGE SCALE GENOMIC DNA]</scope>
    <source>
        <strain evidence="2 3">CBS 112549</strain>
    </source>
</reference>
<dbReference type="AlphaFoldDB" id="A0A1J9R8U8"/>
<comment type="caution">
    <text evidence="2">The sequence shown here is derived from an EMBL/GenBank/DDBJ whole genome shotgun (WGS) entry which is preliminary data.</text>
</comment>
<organism evidence="2 3">
    <name type="scientific">Diplodia corticola</name>
    <dbReference type="NCBI Taxonomy" id="236234"/>
    <lineage>
        <taxon>Eukaryota</taxon>
        <taxon>Fungi</taxon>
        <taxon>Dikarya</taxon>
        <taxon>Ascomycota</taxon>
        <taxon>Pezizomycotina</taxon>
        <taxon>Dothideomycetes</taxon>
        <taxon>Dothideomycetes incertae sedis</taxon>
        <taxon>Botryosphaeriales</taxon>
        <taxon>Botryosphaeriaceae</taxon>
        <taxon>Diplodia</taxon>
    </lineage>
</organism>
<sequence length="170" mass="18276">MPTFSSASTLNLKSYTAAAINKNKANPEAWTKPDLFKDVADSYLQAQLRFHSIDSAAYKNALAEVDSTSCANIPSPSPSFPLLSFILPHDLSSYSHYTLRRGLYPDHLPHPPHPLRDAPSQGEEAASSLVVVVVGQPRRAGPAALRPHRGSGLRPVVDGRRGGEPGREAG</sequence>
<proteinExistence type="predicted"/>
<evidence type="ECO:0000256" key="1">
    <source>
        <dbReference type="SAM" id="MobiDB-lite"/>
    </source>
</evidence>
<gene>
    <name evidence="2" type="ORF">BKCO1_1000042</name>
</gene>
<name>A0A1J9R8U8_9PEZI</name>
<keyword evidence="3" id="KW-1185">Reference proteome</keyword>
<feature type="region of interest" description="Disordered" evidence="1">
    <location>
        <begin position="140"/>
        <end position="170"/>
    </location>
</feature>
<protein>
    <submittedName>
        <fullName evidence="2">Uncharacterized protein</fullName>
    </submittedName>
</protein>
<evidence type="ECO:0000313" key="3">
    <source>
        <dbReference type="Proteomes" id="UP000183809"/>
    </source>
</evidence>
<evidence type="ECO:0000313" key="2">
    <source>
        <dbReference type="EMBL" id="OJD36594.1"/>
    </source>
</evidence>